<reference evidence="10 11" key="1">
    <citation type="submission" date="2020-07" db="EMBL/GenBank/DDBJ databases">
        <title>Taxonomic revisions and descriptions of new bacterial species based on genomic comparisons in the high-G+C-content subgroup of the family Alcaligenaceae.</title>
        <authorList>
            <person name="Szabo A."/>
            <person name="Felfoldi T."/>
        </authorList>
    </citation>
    <scope>NUCLEOTIDE SEQUENCE [LARGE SCALE GENOMIC DNA]</scope>
    <source>
        <strain evidence="10 11">LMG 24012</strain>
    </source>
</reference>
<dbReference type="InterPro" id="IPR011054">
    <property type="entry name" value="Rudment_hybrid_motif"/>
</dbReference>
<evidence type="ECO:0000256" key="3">
    <source>
        <dbReference type="ARBA" id="ARBA00022741"/>
    </source>
</evidence>
<dbReference type="Pfam" id="PF02785">
    <property type="entry name" value="Biotin_carb_C"/>
    <property type="match status" value="1"/>
</dbReference>
<dbReference type="GO" id="GO:0005524">
    <property type="term" value="F:ATP binding"/>
    <property type="evidence" value="ECO:0007669"/>
    <property type="project" value="UniProtKB-UniRule"/>
</dbReference>
<evidence type="ECO:0000313" key="10">
    <source>
        <dbReference type="EMBL" id="NYT49045.1"/>
    </source>
</evidence>
<feature type="domain" description="Lipoyl-binding" evidence="7">
    <location>
        <begin position="575"/>
        <end position="650"/>
    </location>
</feature>
<dbReference type="CDD" id="cd06850">
    <property type="entry name" value="biotinyl_domain"/>
    <property type="match status" value="1"/>
</dbReference>
<evidence type="ECO:0000256" key="6">
    <source>
        <dbReference type="PROSITE-ProRule" id="PRU00409"/>
    </source>
</evidence>
<keyword evidence="11" id="KW-1185">Reference proteome</keyword>
<evidence type="ECO:0000256" key="4">
    <source>
        <dbReference type="ARBA" id="ARBA00022840"/>
    </source>
</evidence>
<dbReference type="PROSITE" id="PS50979">
    <property type="entry name" value="BC"/>
    <property type="match status" value="1"/>
</dbReference>
<name>A0A853FT55_9BURK</name>
<dbReference type="EMBL" id="JACCEM010000003">
    <property type="protein sequence ID" value="NYT49045.1"/>
    <property type="molecule type" value="Genomic_DNA"/>
</dbReference>
<dbReference type="Proteomes" id="UP000559809">
    <property type="component" value="Unassembled WGS sequence"/>
</dbReference>
<dbReference type="PANTHER" id="PTHR18866:SF33">
    <property type="entry name" value="METHYLCROTONOYL-COA CARBOXYLASE SUBUNIT ALPHA, MITOCHONDRIAL-RELATED"/>
    <property type="match status" value="1"/>
</dbReference>
<dbReference type="SUPFAM" id="SSF52440">
    <property type="entry name" value="PreATP-grasp domain"/>
    <property type="match status" value="1"/>
</dbReference>
<dbReference type="SUPFAM" id="SSF51246">
    <property type="entry name" value="Rudiment single hybrid motif"/>
    <property type="match status" value="1"/>
</dbReference>
<dbReference type="InterPro" id="IPR005482">
    <property type="entry name" value="Biotin_COase_C"/>
</dbReference>
<keyword evidence="2" id="KW-0436">Ligase</keyword>
<evidence type="ECO:0000313" key="11">
    <source>
        <dbReference type="Proteomes" id="UP000559809"/>
    </source>
</evidence>
<evidence type="ECO:0000256" key="1">
    <source>
        <dbReference type="ARBA" id="ARBA00001953"/>
    </source>
</evidence>
<dbReference type="PROSITE" id="PS00188">
    <property type="entry name" value="BIOTIN"/>
    <property type="match status" value="1"/>
</dbReference>
<evidence type="ECO:0000256" key="5">
    <source>
        <dbReference type="ARBA" id="ARBA00023267"/>
    </source>
</evidence>
<proteinExistence type="predicted"/>
<evidence type="ECO:0000259" key="9">
    <source>
        <dbReference type="PROSITE" id="PS50979"/>
    </source>
</evidence>
<dbReference type="AlphaFoldDB" id="A0A853FT55"/>
<organism evidence="10 11">
    <name type="scientific">Parapusillimonas granuli</name>
    <dbReference type="NCBI Taxonomy" id="380911"/>
    <lineage>
        <taxon>Bacteria</taxon>
        <taxon>Pseudomonadati</taxon>
        <taxon>Pseudomonadota</taxon>
        <taxon>Betaproteobacteria</taxon>
        <taxon>Burkholderiales</taxon>
        <taxon>Alcaligenaceae</taxon>
        <taxon>Parapusillimonas</taxon>
    </lineage>
</organism>
<evidence type="ECO:0000259" key="7">
    <source>
        <dbReference type="PROSITE" id="PS50968"/>
    </source>
</evidence>
<dbReference type="Pfam" id="PF02786">
    <property type="entry name" value="CPSase_L_D2"/>
    <property type="match status" value="1"/>
</dbReference>
<dbReference type="SUPFAM" id="SSF56059">
    <property type="entry name" value="Glutathione synthetase ATP-binding domain-like"/>
    <property type="match status" value="1"/>
</dbReference>
<dbReference type="InterPro" id="IPR016185">
    <property type="entry name" value="PreATP-grasp_dom_sf"/>
</dbReference>
<dbReference type="InterPro" id="IPR000089">
    <property type="entry name" value="Biotin_lipoyl"/>
</dbReference>
<gene>
    <name evidence="10" type="ORF">H0A72_06940</name>
</gene>
<sequence length="654" mass="68976">MFKRILIANRGEIACRIARTCRELGVEYVAVHSSADAGALHLRGAAAAVCLGAGPAVDSYLKGDAIVAAALRHGCEAVHPGYGFLSENAGFARSVQDAGLVFIGPRPETIEALGDKSRAKSLMRDAGVPTVPGMVEASEDPAQIERMIREIGLPVLLKPSAGGGGKGMQVLRSLAGLRPAIEAAIRVARSSFGDGRLIVERYVERPRHVEVQVFGDRQGRVVHLFERECTLQRRHQKVVEEAPAIGLPPAVRARLHEAALRGAASIGYVNAGTFEFIVDQDHDFYFLEVNTRLQVEHPVTEEITGLDLVAWQLRVAAGEPLPLPQSRIEAQGCAIECRVYAEDPAAGFRPAPGRVSRVAWPPGIRVEAGVAAGDGVPAFYDPMVAKLVLRADNRPEALRRMREALQRTVLLGLTTNLGFLTRVLEDPRVQSGDIHTQYLDEATALHEPRSGVAAAVACAAARLGKPAESASPWSAGAKDGVLDRRSLSAAAPLGSLGFWAGDRLVHADLAPFIDGGIRACVDGQPFQVSFLPAEDGIHRGTVGGLPWAACDTGTAVELQLDGSRHTLQAAGSRNADEAKAAGAAVAPMPGIVTALPVQVGVRVAEGEVLAVVEAMKMENQVLASTGGVVTAVHFSVGANVNVGDLLVEVEVGES</sequence>
<comment type="cofactor">
    <cofactor evidence="1">
        <name>biotin</name>
        <dbReference type="ChEBI" id="CHEBI:57586"/>
    </cofactor>
</comment>
<dbReference type="GO" id="GO:0046872">
    <property type="term" value="F:metal ion binding"/>
    <property type="evidence" value="ECO:0007669"/>
    <property type="project" value="InterPro"/>
</dbReference>
<dbReference type="PANTHER" id="PTHR18866">
    <property type="entry name" value="CARBOXYLASE:PYRUVATE/ACETYL-COA/PROPIONYL-COA CARBOXYLASE"/>
    <property type="match status" value="1"/>
</dbReference>
<dbReference type="InterPro" id="IPR005479">
    <property type="entry name" value="CPAse_ATP-bd"/>
</dbReference>
<feature type="domain" description="ATP-grasp" evidence="8">
    <location>
        <begin position="120"/>
        <end position="317"/>
    </location>
</feature>
<dbReference type="PROSITE" id="PS50975">
    <property type="entry name" value="ATP_GRASP"/>
    <property type="match status" value="1"/>
</dbReference>
<dbReference type="SMART" id="SM00878">
    <property type="entry name" value="Biotin_carb_C"/>
    <property type="match status" value="1"/>
</dbReference>
<evidence type="ECO:0000259" key="8">
    <source>
        <dbReference type="PROSITE" id="PS50975"/>
    </source>
</evidence>
<dbReference type="FunFam" id="3.40.50.20:FF:000010">
    <property type="entry name" value="Propionyl-CoA carboxylase subunit alpha"/>
    <property type="match status" value="1"/>
</dbReference>
<dbReference type="Pfam" id="PF00289">
    <property type="entry name" value="Biotin_carb_N"/>
    <property type="match status" value="1"/>
</dbReference>
<dbReference type="Gene3D" id="2.40.50.100">
    <property type="match status" value="1"/>
</dbReference>
<dbReference type="InterPro" id="IPR050856">
    <property type="entry name" value="Biotin_carboxylase_complex"/>
</dbReference>
<accession>A0A853FT55</accession>
<protein>
    <submittedName>
        <fullName evidence="10">ATP-grasp domain-containing protein</fullName>
    </submittedName>
</protein>
<dbReference type="Gene3D" id="3.30.470.20">
    <property type="entry name" value="ATP-grasp fold, B domain"/>
    <property type="match status" value="1"/>
</dbReference>
<dbReference type="PROSITE" id="PS50968">
    <property type="entry name" value="BIOTINYL_LIPOYL"/>
    <property type="match status" value="1"/>
</dbReference>
<comment type="caution">
    <text evidence="10">The sequence shown here is derived from an EMBL/GenBank/DDBJ whole genome shotgun (WGS) entry which is preliminary data.</text>
</comment>
<dbReference type="SUPFAM" id="SSF51230">
    <property type="entry name" value="Single hybrid motif"/>
    <property type="match status" value="1"/>
</dbReference>
<dbReference type="RefSeq" id="WP_180154336.1">
    <property type="nucleotide sequence ID" value="NZ_JACCEM010000003.1"/>
</dbReference>
<dbReference type="InterPro" id="IPR005481">
    <property type="entry name" value="BC-like_N"/>
</dbReference>
<dbReference type="InterPro" id="IPR001882">
    <property type="entry name" value="Biotin_BS"/>
</dbReference>
<keyword evidence="5" id="KW-0092">Biotin</keyword>
<dbReference type="GO" id="GO:0016874">
    <property type="term" value="F:ligase activity"/>
    <property type="evidence" value="ECO:0007669"/>
    <property type="project" value="UniProtKB-KW"/>
</dbReference>
<dbReference type="PROSITE" id="PS00867">
    <property type="entry name" value="CPSASE_2"/>
    <property type="match status" value="1"/>
</dbReference>
<feature type="domain" description="Biotin carboxylation" evidence="9">
    <location>
        <begin position="1"/>
        <end position="444"/>
    </location>
</feature>
<dbReference type="InterPro" id="IPR011764">
    <property type="entry name" value="Biotin_carboxylation_dom"/>
</dbReference>
<dbReference type="InterPro" id="IPR011761">
    <property type="entry name" value="ATP-grasp"/>
</dbReference>
<dbReference type="Pfam" id="PF00364">
    <property type="entry name" value="Biotin_lipoyl"/>
    <property type="match status" value="1"/>
</dbReference>
<keyword evidence="3 6" id="KW-0547">Nucleotide-binding</keyword>
<keyword evidence="4 6" id="KW-0067">ATP-binding</keyword>
<evidence type="ECO:0000256" key="2">
    <source>
        <dbReference type="ARBA" id="ARBA00022598"/>
    </source>
</evidence>
<dbReference type="InterPro" id="IPR011053">
    <property type="entry name" value="Single_hybrid_motif"/>
</dbReference>